<dbReference type="Proteomes" id="UP000676885">
    <property type="component" value="Chromosome"/>
</dbReference>
<evidence type="ECO:0000256" key="4">
    <source>
        <dbReference type="ARBA" id="ARBA00022679"/>
    </source>
</evidence>
<keyword evidence="5" id="KW-0777">Teichoic acid biosynthesis</keyword>
<accession>A0A975M354</accession>
<dbReference type="GO" id="GO:0019350">
    <property type="term" value="P:teichoic acid biosynthetic process"/>
    <property type="evidence" value="ECO:0007669"/>
    <property type="project" value="UniProtKB-KW"/>
</dbReference>
<evidence type="ECO:0000256" key="3">
    <source>
        <dbReference type="ARBA" id="ARBA00022475"/>
    </source>
</evidence>
<gene>
    <name evidence="7" type="ORF">KKR91_11385</name>
</gene>
<dbReference type="PANTHER" id="PTHR37316">
    <property type="entry name" value="TEICHOIC ACID GLYCEROL-PHOSPHATE PRIMASE"/>
    <property type="match status" value="1"/>
</dbReference>
<dbReference type="Gene3D" id="3.40.50.11820">
    <property type="match status" value="1"/>
</dbReference>
<keyword evidence="3" id="KW-1003">Cell membrane</keyword>
<dbReference type="SUPFAM" id="SSF53756">
    <property type="entry name" value="UDP-Glycosyltransferase/glycogen phosphorylase"/>
    <property type="match status" value="1"/>
</dbReference>
<keyword evidence="4" id="KW-0808">Transferase</keyword>
<keyword evidence="6" id="KW-0472">Membrane</keyword>
<comment type="similarity">
    <text evidence="2">Belongs to the CDP-glycerol glycerophosphotransferase family.</text>
</comment>
<reference evidence="7 8" key="1">
    <citation type="submission" date="2021-05" db="EMBL/GenBank/DDBJ databases">
        <title>Novel species in genus Arthrobacter.</title>
        <authorList>
            <person name="Zhang G."/>
        </authorList>
    </citation>
    <scope>NUCLEOTIDE SEQUENCE [LARGE SCALE GENOMIC DNA]</scope>
    <source>
        <strain evidence="8">zg-ZUI227</strain>
    </source>
</reference>
<dbReference type="EMBL" id="CP076022">
    <property type="protein sequence ID" value="QWC09113.1"/>
    <property type="molecule type" value="Genomic_DNA"/>
</dbReference>
<evidence type="ECO:0000256" key="2">
    <source>
        <dbReference type="ARBA" id="ARBA00010488"/>
    </source>
</evidence>
<protein>
    <submittedName>
        <fullName evidence="7">CDP-glycerol glycerophosphotransferase family protein</fullName>
    </submittedName>
</protein>
<keyword evidence="8" id="KW-1185">Reference proteome</keyword>
<sequence>MDPVPAPEPDAAALRSWLDTVSTAAAVVEAEASDAEARHWYGQRLADLKKHVEYVQHSGPDQFNTLRQFVRAVLQGTTGQYALQNSLEVHQRVLLSLLAEGRRDDVLLVLADLQDYGASYPLEEAAGSACSATAVPPYLAQLSKPVDPSLLSLCAVDLPLSSRVTGFAWSDAGALEIQGWAYLPGIDPADCTLEVGLRHSGSSCVSALAVSRDQDPRIDIPAADRWQSYAGAAFTATVESRALSELQQDSGGASEWAVHVTLRAGDISVSDVIRTRDPDTLPRRLPVGPFTDDRTRIIGLMDGAQGLRLKAVRYSCTTAAVEVAGSVVLVRFERSAGPVPAALHLAVAGEPPVEFRPDLSGSVFSVDAAAVPGSLPAGTAEQRWTVKALLPNGRTEPLGWAGSSDTLAAASDPTAALRTECTGYGYLQVVLRPERVTLSNAAVSADGMSLVLDGRLGCLSDQPHAAPPELLLRTDRNDVRPLSAGWLDGHGSFRTVFPLTQDKWGLGESALESGHYRVLRTVTDENGRVRAVRVPALGSLLAELPLRALLELTSLELVGEGNEQDLVLRVSAPRTADERTARNRARLISDYSGSAEPMDRGSVLFETFDGKFCSDSGRAISDVLGLSHPRLHRYWTVADFSVPVPPDCTPVLRESREWFRLLATAGYLVNNNNFPHYFRKRPEQFYVQTWHGTPLKRIGSDTPVDGTTASYRALLQREAAAWDMLLSQSEFAAETLASAFGYRGEPAVFGYPRNDALTAETAAGRRLESRRRLGIADDRKVLLYLPTWRDNRSMADPYLDFEAAVARLGPEYVLLYRGHHKIAGRRKTTGQNHFIDVTTYPEINDLYLAADLLVTDYSSAMFDFCVTGKPMYFLVPDLARYRDSERGFYFGFEEEAPGPMVTSTDDLVAAILADHPSSGPNGGRYRQFTRRYAPMDDGSAAARAAKAVW</sequence>
<proteinExistence type="inferred from homology"/>
<dbReference type="PANTHER" id="PTHR37316:SF3">
    <property type="entry name" value="TEICHOIC ACID GLYCEROL-PHOSPHATE TRANSFERASE"/>
    <property type="match status" value="1"/>
</dbReference>
<dbReference type="InterPro" id="IPR043148">
    <property type="entry name" value="TagF_C"/>
</dbReference>
<dbReference type="GO" id="GO:0005886">
    <property type="term" value="C:plasma membrane"/>
    <property type="evidence" value="ECO:0007669"/>
    <property type="project" value="UniProtKB-SubCell"/>
</dbReference>
<dbReference type="KEGG" id="ajg:KKR91_11385"/>
<name>A0A975M354_9MICC</name>
<dbReference type="AlphaFoldDB" id="A0A975M354"/>
<evidence type="ECO:0000256" key="1">
    <source>
        <dbReference type="ARBA" id="ARBA00004202"/>
    </source>
</evidence>
<dbReference type="InterPro" id="IPR051612">
    <property type="entry name" value="Teichoic_Acid_Biosynth"/>
</dbReference>
<evidence type="ECO:0000313" key="7">
    <source>
        <dbReference type="EMBL" id="QWC09113.1"/>
    </source>
</evidence>
<dbReference type="RefSeq" id="WP_210229642.1">
    <property type="nucleotide sequence ID" value="NZ_CP076022.1"/>
</dbReference>
<dbReference type="Gene3D" id="3.40.50.12580">
    <property type="match status" value="1"/>
</dbReference>
<evidence type="ECO:0000313" key="8">
    <source>
        <dbReference type="Proteomes" id="UP000676885"/>
    </source>
</evidence>
<comment type="subcellular location">
    <subcellularLocation>
        <location evidence="1">Cell membrane</location>
        <topology evidence="1">Peripheral membrane protein</topology>
    </subcellularLocation>
</comment>
<dbReference type="Pfam" id="PF04464">
    <property type="entry name" value="Glyphos_transf"/>
    <property type="match status" value="1"/>
</dbReference>
<evidence type="ECO:0000256" key="6">
    <source>
        <dbReference type="ARBA" id="ARBA00023136"/>
    </source>
</evidence>
<dbReference type="GO" id="GO:0047355">
    <property type="term" value="F:CDP-glycerol glycerophosphotransferase activity"/>
    <property type="evidence" value="ECO:0007669"/>
    <property type="project" value="InterPro"/>
</dbReference>
<evidence type="ECO:0000256" key="5">
    <source>
        <dbReference type="ARBA" id="ARBA00022944"/>
    </source>
</evidence>
<organism evidence="7 8">
    <name type="scientific">Arthrobacter jiangjiafuii</name>
    <dbReference type="NCBI Taxonomy" id="2817475"/>
    <lineage>
        <taxon>Bacteria</taxon>
        <taxon>Bacillati</taxon>
        <taxon>Actinomycetota</taxon>
        <taxon>Actinomycetes</taxon>
        <taxon>Micrococcales</taxon>
        <taxon>Micrococcaceae</taxon>
        <taxon>Arthrobacter</taxon>
    </lineage>
</organism>
<dbReference type="InterPro" id="IPR007554">
    <property type="entry name" value="Glycerophosphate_synth"/>
</dbReference>
<dbReference type="InterPro" id="IPR043149">
    <property type="entry name" value="TagF_N"/>
</dbReference>